<feature type="compositionally biased region" description="Basic residues" evidence="2">
    <location>
        <begin position="143"/>
        <end position="160"/>
    </location>
</feature>
<name>A0A2T9ZFA3_9FUNG</name>
<dbReference type="GO" id="GO:0006402">
    <property type="term" value="P:mRNA catabolic process"/>
    <property type="evidence" value="ECO:0007669"/>
    <property type="project" value="TreeGrafter"/>
</dbReference>
<sequence>MSSFNTMLFTDSQSLEHSNSQFGPKTLNNRKHSSTSWKFPRLKRFEYVLKNNLQYPPHVPPSIANTLVSKGIFIRAFLRTSDSLGHDSYATSEYSSPQNSYVSIPNLKVDSDIYICGTLARNRASNGDLVALKILSEEQKEKLHRSVHKNKRASNSRTRKPVSNIEESTDQSLAQYSNSNSGSDTPKALPYGKVVAILSKTPKNRMVIGKITKVSSDSNYFLLDCSSNSIDNFIIPSKELQAFMEKETILTSNIMSVHFVVSFKYWDQCHKYPTGQIVSVKDDSNFVDLYTQKILFNQSITHSEFSQNLLNSLPGKNWKIPHSEFKSRVDLTNQIVFTIDPPTSRDMDDAISVWKIDHSSMCVGVHIADVSYFVKHNSPLDKEARDRANTVYLVDRAIQMLPERLSSDLCSLVPGEDRLAVSVIWKFTKDFKILEKWIGRTVVHSTCKLSYADAQRVIEGGSLGHDTTGSHKIKFYTPSKKDTPGKIAKQVENGIRVLADFTKFLRNKRFDSGSLSLTKEKLVFQLDNDKVPEFISLYKQQMANQMIEELMLLANIEVASYLFIKVPNFALLRRHPAPLSDRLKRICEKLKVMGYTIDCTSSFTLQKSLSSVKNKTLRLLLEMSLIPSMKQAKYFCSGDFLDEFDKISHFALSVPIYTHFTSPIRRYPDVIVHRLLLSAIDQENGIYNDSLYRELYDKEEITSIALNSNIRKEKARIAGEKSALMFLNMYLEKNHTLEDPLRAEAHIVSLGSKKISIIVNEIGMELEFDVSKLKRRDEYIRDTSESSSIHLKSYAVGEDNSFIDLTWIRKDTVEGVNFDESQEDLLHQMSSLALAESGYENLGYGVLKESEICTRLSIFQKISVLIVPEMKEGTPGVSPIMLFESLI</sequence>
<evidence type="ECO:0000256" key="2">
    <source>
        <dbReference type="SAM" id="MobiDB-lite"/>
    </source>
</evidence>
<comment type="caution">
    <text evidence="4">The sequence shown here is derived from an EMBL/GenBank/DDBJ whole genome shotgun (WGS) entry which is preliminary data.</text>
</comment>
<evidence type="ECO:0000313" key="4">
    <source>
        <dbReference type="EMBL" id="PVV03217.1"/>
    </source>
</evidence>
<protein>
    <recommendedName>
        <fullName evidence="3">RNB domain-containing protein</fullName>
    </recommendedName>
</protein>
<feature type="domain" description="RNB" evidence="3">
    <location>
        <begin position="328"/>
        <end position="682"/>
    </location>
</feature>
<dbReference type="STRING" id="133381.A0A2T9ZFA3"/>
<dbReference type="EMBL" id="MBFS01000263">
    <property type="protein sequence ID" value="PVV03217.1"/>
    <property type="molecule type" value="Genomic_DNA"/>
</dbReference>
<dbReference type="SMART" id="SM00955">
    <property type="entry name" value="RNB"/>
    <property type="match status" value="1"/>
</dbReference>
<accession>A0A2T9ZFA3</accession>
<dbReference type="InterPro" id="IPR012340">
    <property type="entry name" value="NA-bd_OB-fold"/>
</dbReference>
<reference evidence="4 5" key="1">
    <citation type="journal article" date="2018" name="MBio">
        <title>Comparative Genomics Reveals the Core Gene Toolbox for the Fungus-Insect Symbiosis.</title>
        <authorList>
            <person name="Wang Y."/>
            <person name="Stata M."/>
            <person name="Wang W."/>
            <person name="Stajich J.E."/>
            <person name="White M.M."/>
            <person name="Moncalvo J.M."/>
        </authorList>
    </citation>
    <scope>NUCLEOTIDE SEQUENCE [LARGE SCALE GENOMIC DNA]</scope>
    <source>
        <strain evidence="4 5">SC-DP-2</strain>
    </source>
</reference>
<gene>
    <name evidence="4" type="ORF">BB560_002317</name>
</gene>
<evidence type="ECO:0000259" key="3">
    <source>
        <dbReference type="SMART" id="SM00955"/>
    </source>
</evidence>
<dbReference type="SUPFAM" id="SSF50249">
    <property type="entry name" value="Nucleic acid-binding proteins"/>
    <property type="match status" value="2"/>
</dbReference>
<dbReference type="GO" id="GO:0000932">
    <property type="term" value="C:P-body"/>
    <property type="evidence" value="ECO:0007669"/>
    <property type="project" value="TreeGrafter"/>
</dbReference>
<dbReference type="Proteomes" id="UP000245609">
    <property type="component" value="Unassembled WGS sequence"/>
</dbReference>
<dbReference type="Gene3D" id="2.40.50.690">
    <property type="match status" value="1"/>
</dbReference>
<feature type="compositionally biased region" description="Polar residues" evidence="2">
    <location>
        <begin position="170"/>
        <end position="184"/>
    </location>
</feature>
<dbReference type="AlphaFoldDB" id="A0A2T9ZFA3"/>
<organism evidence="4 5">
    <name type="scientific">Smittium megazygosporum</name>
    <dbReference type="NCBI Taxonomy" id="133381"/>
    <lineage>
        <taxon>Eukaryota</taxon>
        <taxon>Fungi</taxon>
        <taxon>Fungi incertae sedis</taxon>
        <taxon>Zoopagomycota</taxon>
        <taxon>Kickxellomycotina</taxon>
        <taxon>Harpellomycetes</taxon>
        <taxon>Harpellales</taxon>
        <taxon>Legeriomycetaceae</taxon>
        <taxon>Smittium</taxon>
    </lineage>
</organism>
<dbReference type="OrthoDB" id="372421at2759"/>
<dbReference type="InterPro" id="IPR022966">
    <property type="entry name" value="RNase_II/R_CS"/>
</dbReference>
<dbReference type="PANTHER" id="PTHR23355">
    <property type="entry name" value="RIBONUCLEASE"/>
    <property type="match status" value="1"/>
</dbReference>
<keyword evidence="5" id="KW-1185">Reference proteome</keyword>
<dbReference type="InterPro" id="IPR050180">
    <property type="entry name" value="RNR_Ribonuclease"/>
</dbReference>
<proteinExistence type="inferred from homology"/>
<dbReference type="PROSITE" id="PS01175">
    <property type="entry name" value="RIBONUCLEASE_II"/>
    <property type="match status" value="1"/>
</dbReference>
<dbReference type="PANTHER" id="PTHR23355:SF9">
    <property type="entry name" value="DIS3-LIKE EXONUCLEASE 2"/>
    <property type="match status" value="1"/>
</dbReference>
<dbReference type="GO" id="GO:0003723">
    <property type="term" value="F:RNA binding"/>
    <property type="evidence" value="ECO:0007669"/>
    <property type="project" value="InterPro"/>
</dbReference>
<comment type="similarity">
    <text evidence="1">Belongs to the RNR ribonuclease family.</text>
</comment>
<feature type="region of interest" description="Disordered" evidence="2">
    <location>
        <begin position="143"/>
        <end position="185"/>
    </location>
</feature>
<dbReference type="Pfam" id="PF00773">
    <property type="entry name" value="RNB"/>
    <property type="match status" value="1"/>
</dbReference>
<dbReference type="GO" id="GO:0000175">
    <property type="term" value="F:3'-5'-RNA exonuclease activity"/>
    <property type="evidence" value="ECO:0007669"/>
    <property type="project" value="TreeGrafter"/>
</dbReference>
<evidence type="ECO:0000256" key="1">
    <source>
        <dbReference type="RuleBase" id="RU003901"/>
    </source>
</evidence>
<dbReference type="InterPro" id="IPR001900">
    <property type="entry name" value="RNase_II/R"/>
</dbReference>
<evidence type="ECO:0000313" key="5">
    <source>
        <dbReference type="Proteomes" id="UP000245609"/>
    </source>
</evidence>